<evidence type="ECO:0000313" key="7">
    <source>
        <dbReference type="EMBL" id="SEA64124.1"/>
    </source>
</evidence>
<dbReference type="GO" id="GO:0006885">
    <property type="term" value="P:regulation of pH"/>
    <property type="evidence" value="ECO:0007669"/>
    <property type="project" value="InterPro"/>
</dbReference>
<gene>
    <name evidence="7" type="ORF">SAMN05192529_13713</name>
</gene>
<dbReference type="Gene3D" id="1.20.1530.10">
    <property type="entry name" value="Na+/H+ antiporter like domain"/>
    <property type="match status" value="1"/>
</dbReference>
<keyword evidence="5 6" id="KW-0472">Membrane</keyword>
<evidence type="ECO:0000256" key="2">
    <source>
        <dbReference type="ARBA" id="ARBA00022475"/>
    </source>
</evidence>
<evidence type="ECO:0000256" key="1">
    <source>
        <dbReference type="ARBA" id="ARBA00004429"/>
    </source>
</evidence>
<dbReference type="InterPro" id="IPR023171">
    <property type="entry name" value="Na/H_antiporter_dom_sf"/>
</dbReference>
<keyword evidence="3 6" id="KW-0812">Transmembrane</keyword>
<evidence type="ECO:0000256" key="5">
    <source>
        <dbReference type="ARBA" id="ARBA00023136"/>
    </source>
</evidence>
<feature type="transmembrane region" description="Helical" evidence="6">
    <location>
        <begin position="168"/>
        <end position="187"/>
    </location>
</feature>
<feature type="transmembrane region" description="Helical" evidence="6">
    <location>
        <begin position="26"/>
        <end position="46"/>
    </location>
</feature>
<keyword evidence="8" id="KW-1185">Reference proteome</keyword>
<dbReference type="GO" id="GO:0005886">
    <property type="term" value="C:plasma membrane"/>
    <property type="evidence" value="ECO:0007669"/>
    <property type="project" value="UniProtKB-SubCell"/>
</dbReference>
<keyword evidence="2" id="KW-1003">Cell membrane</keyword>
<protein>
    <submittedName>
        <fullName evidence="7">Na+:H+ antiporter, NhaA family</fullName>
    </submittedName>
</protein>
<evidence type="ECO:0000313" key="8">
    <source>
        <dbReference type="Proteomes" id="UP000199041"/>
    </source>
</evidence>
<organism evidence="7 8">
    <name type="scientific">Arachidicoccus rhizosphaerae</name>
    <dbReference type="NCBI Taxonomy" id="551991"/>
    <lineage>
        <taxon>Bacteria</taxon>
        <taxon>Pseudomonadati</taxon>
        <taxon>Bacteroidota</taxon>
        <taxon>Chitinophagia</taxon>
        <taxon>Chitinophagales</taxon>
        <taxon>Chitinophagaceae</taxon>
        <taxon>Arachidicoccus</taxon>
    </lineage>
</organism>
<dbReference type="Pfam" id="PF06965">
    <property type="entry name" value="Na_H_antiport_1"/>
    <property type="match status" value="1"/>
</dbReference>
<dbReference type="EMBL" id="FNQY01000037">
    <property type="protein sequence ID" value="SEA64124.1"/>
    <property type="molecule type" value="Genomic_DNA"/>
</dbReference>
<comment type="subcellular location">
    <subcellularLocation>
        <location evidence="1">Cell inner membrane</location>
        <topology evidence="1">Multi-pass membrane protein</topology>
    </subcellularLocation>
</comment>
<dbReference type="STRING" id="551991.SAMN05192529_13713"/>
<name>A0A1H4CUV1_9BACT</name>
<dbReference type="InterPro" id="IPR004670">
    <property type="entry name" value="NhaA"/>
</dbReference>
<feature type="transmembrane region" description="Helical" evidence="6">
    <location>
        <begin position="108"/>
        <end position="128"/>
    </location>
</feature>
<dbReference type="PANTHER" id="PTHR30341:SF0">
    <property type="entry name" value="NA(+)_H(+) ANTIPORTER NHAA"/>
    <property type="match status" value="1"/>
</dbReference>
<dbReference type="Proteomes" id="UP000199041">
    <property type="component" value="Unassembled WGS sequence"/>
</dbReference>
<keyword evidence="4 6" id="KW-1133">Transmembrane helix</keyword>
<dbReference type="GO" id="GO:0015385">
    <property type="term" value="F:sodium:proton antiporter activity"/>
    <property type="evidence" value="ECO:0007669"/>
    <property type="project" value="TreeGrafter"/>
</dbReference>
<sequence length="227" mass="24960">MNSSIKLVTRSVITAIKTFMDKGQSAGLLLIGCTIFSLVMANIPGIGEQYTALWHTGLFSFSSTSFHVPETPVHVINDFLMAFFFLLVAMEIKREIMEGELASVRKSLLPVFAALGGMVCPAVIFGLFNGHTVFSHGWGIPMATDIAFSLGILSLLGDKVPFQLKIFLMALAVMDDMGGIFTIALFYAEQIHYYYLIPVGILLLLLITMNRRGIKQIGYFLLPGLLL</sequence>
<feature type="transmembrane region" description="Helical" evidence="6">
    <location>
        <begin position="134"/>
        <end position="156"/>
    </location>
</feature>
<evidence type="ECO:0000256" key="6">
    <source>
        <dbReference type="SAM" id="Phobius"/>
    </source>
</evidence>
<accession>A0A1H4CUV1</accession>
<reference evidence="7 8" key="1">
    <citation type="submission" date="2016-10" db="EMBL/GenBank/DDBJ databases">
        <authorList>
            <person name="de Groot N.N."/>
        </authorList>
    </citation>
    <scope>NUCLEOTIDE SEQUENCE [LARGE SCALE GENOMIC DNA]</scope>
    <source>
        <strain evidence="7 8">Vu-144</strain>
    </source>
</reference>
<evidence type="ECO:0000256" key="4">
    <source>
        <dbReference type="ARBA" id="ARBA00022989"/>
    </source>
</evidence>
<evidence type="ECO:0000256" key="3">
    <source>
        <dbReference type="ARBA" id="ARBA00022692"/>
    </source>
</evidence>
<dbReference type="AlphaFoldDB" id="A0A1H4CUV1"/>
<proteinExistence type="predicted"/>
<dbReference type="PANTHER" id="PTHR30341">
    <property type="entry name" value="SODIUM ION/PROTON ANTIPORTER NHAA-RELATED"/>
    <property type="match status" value="1"/>
</dbReference>
<dbReference type="PROSITE" id="PS51257">
    <property type="entry name" value="PROKAR_LIPOPROTEIN"/>
    <property type="match status" value="1"/>
</dbReference>
<feature type="transmembrane region" description="Helical" evidence="6">
    <location>
        <begin position="66"/>
        <end position="88"/>
    </location>
</feature>
<feature type="transmembrane region" description="Helical" evidence="6">
    <location>
        <begin position="193"/>
        <end position="209"/>
    </location>
</feature>